<name>A0AB34GC74_ESCRO</name>
<dbReference type="EMBL" id="JAIQCJ010002406">
    <property type="protein sequence ID" value="KAJ8776440.1"/>
    <property type="molecule type" value="Genomic_DNA"/>
</dbReference>
<accession>A0AB34GC74</accession>
<protein>
    <submittedName>
        <fullName evidence="2">Uncharacterized protein</fullName>
    </submittedName>
</protein>
<proteinExistence type="predicted"/>
<evidence type="ECO:0000256" key="1">
    <source>
        <dbReference type="SAM" id="MobiDB-lite"/>
    </source>
</evidence>
<keyword evidence="3" id="KW-1185">Reference proteome</keyword>
<dbReference type="AlphaFoldDB" id="A0AB34GC74"/>
<sequence length="345" mass="37898">MAVSLDDDVPLILTLDEGGSTPLAPSNGLGQEDLPSRKRTPSKEGNSTEPMDVLSMASERFFTFGCRSMRFRTGWGNLSLPLRASPKERPDFGTSLAVQRVKTPCFRRRGRGFDPWLSQAWQLLLSTFYPVQVPSMAGLVYLQGIPLDLATYVPVSWPETELEVAQGVILATSKPLLLLLKQCLTQYRPGPSCNQSSAEKSRAEGNVRSAFFRCSVFCLIFIWGPLKSQPAQKQGGDAVPGKLISVTLVYFPLPFKLFPMEWGCQRQLANGWVIARCHSGGHWCPEGSKCFVGIRICFSDAQVHSWHQSRLVDEETEALGVKIVNQGLGGAQLGANLGVQGYVMS</sequence>
<reference evidence="2 3" key="1">
    <citation type="submission" date="2022-11" db="EMBL/GenBank/DDBJ databases">
        <title>Whole genome sequence of Eschrichtius robustus ER-17-0199.</title>
        <authorList>
            <person name="Bruniche-Olsen A."/>
            <person name="Black A.N."/>
            <person name="Fields C.J."/>
            <person name="Walden K."/>
            <person name="Dewoody J.A."/>
        </authorList>
    </citation>
    <scope>NUCLEOTIDE SEQUENCE [LARGE SCALE GENOMIC DNA]</scope>
    <source>
        <strain evidence="2">ER-17-0199</strain>
        <tissue evidence="2">Blubber</tissue>
    </source>
</reference>
<organism evidence="2 3">
    <name type="scientific">Eschrichtius robustus</name>
    <name type="common">California gray whale</name>
    <name type="synonym">Eschrichtius gibbosus</name>
    <dbReference type="NCBI Taxonomy" id="9764"/>
    <lineage>
        <taxon>Eukaryota</taxon>
        <taxon>Metazoa</taxon>
        <taxon>Chordata</taxon>
        <taxon>Craniata</taxon>
        <taxon>Vertebrata</taxon>
        <taxon>Euteleostomi</taxon>
        <taxon>Mammalia</taxon>
        <taxon>Eutheria</taxon>
        <taxon>Laurasiatheria</taxon>
        <taxon>Artiodactyla</taxon>
        <taxon>Whippomorpha</taxon>
        <taxon>Cetacea</taxon>
        <taxon>Mysticeti</taxon>
        <taxon>Eschrichtiidae</taxon>
        <taxon>Eschrichtius</taxon>
    </lineage>
</organism>
<evidence type="ECO:0000313" key="2">
    <source>
        <dbReference type="EMBL" id="KAJ8776440.1"/>
    </source>
</evidence>
<dbReference type="Proteomes" id="UP001159641">
    <property type="component" value="Unassembled WGS sequence"/>
</dbReference>
<comment type="caution">
    <text evidence="2">The sequence shown here is derived from an EMBL/GenBank/DDBJ whole genome shotgun (WGS) entry which is preliminary data.</text>
</comment>
<evidence type="ECO:0000313" key="3">
    <source>
        <dbReference type="Proteomes" id="UP001159641"/>
    </source>
</evidence>
<feature type="region of interest" description="Disordered" evidence="1">
    <location>
        <begin position="16"/>
        <end position="50"/>
    </location>
</feature>
<gene>
    <name evidence="2" type="ORF">J1605_015463</name>
</gene>